<evidence type="ECO:0000313" key="3">
    <source>
        <dbReference type="EMBL" id="KAJ2927083.1"/>
    </source>
</evidence>
<feature type="transmembrane region" description="Helical" evidence="1">
    <location>
        <begin position="228"/>
        <end position="253"/>
    </location>
</feature>
<gene>
    <name evidence="3" type="ORF">H1R20_g10028</name>
</gene>
<feature type="transmembrane region" description="Helical" evidence="1">
    <location>
        <begin position="135"/>
        <end position="158"/>
    </location>
</feature>
<keyword evidence="1" id="KW-1133">Transmembrane helix</keyword>
<accession>A0A9W8MFD5</accession>
<protein>
    <recommendedName>
        <fullName evidence="2">DUF6535 domain-containing protein</fullName>
    </recommendedName>
</protein>
<evidence type="ECO:0000313" key="4">
    <source>
        <dbReference type="Proteomes" id="UP001140091"/>
    </source>
</evidence>
<proteinExistence type="predicted"/>
<feature type="transmembrane region" description="Helical" evidence="1">
    <location>
        <begin position="102"/>
        <end position="123"/>
    </location>
</feature>
<feature type="non-terminal residue" evidence="3">
    <location>
        <position position="1"/>
    </location>
</feature>
<keyword evidence="1" id="KW-0812">Transmembrane</keyword>
<feature type="domain" description="DUF6535" evidence="2">
    <location>
        <begin position="77"/>
        <end position="121"/>
    </location>
</feature>
<dbReference type="EMBL" id="JANBPK010001038">
    <property type="protein sequence ID" value="KAJ2927083.1"/>
    <property type="molecule type" value="Genomic_DNA"/>
</dbReference>
<feature type="domain" description="DUF6535" evidence="2">
    <location>
        <begin position="127"/>
        <end position="222"/>
    </location>
</feature>
<evidence type="ECO:0000256" key="1">
    <source>
        <dbReference type="SAM" id="Phobius"/>
    </source>
</evidence>
<keyword evidence="1" id="KW-0472">Membrane</keyword>
<feature type="transmembrane region" description="Helical" evidence="1">
    <location>
        <begin position="201"/>
        <end position="221"/>
    </location>
</feature>
<dbReference type="Pfam" id="PF20153">
    <property type="entry name" value="DUF6535"/>
    <property type="match status" value="2"/>
</dbReference>
<dbReference type="OrthoDB" id="2756178at2759"/>
<reference evidence="3" key="1">
    <citation type="submission" date="2022-06" db="EMBL/GenBank/DDBJ databases">
        <title>Genome Sequence of Candolleomyces eurysporus.</title>
        <authorList>
            <person name="Buettner E."/>
        </authorList>
    </citation>
    <scope>NUCLEOTIDE SEQUENCE</scope>
    <source>
        <strain evidence="3">VTCC 930004</strain>
    </source>
</reference>
<sequence>MSKSGSIRSNPFVTGPKTIEKDLEQWNQSIKAEDCPLPDSDWSGGGHFRSRQIGFEPAPQNEDTANLALDASTRAAWVQCALLVREYDKGIIGKWHRNLDTWLVFAALFSAVITALLVESSGIPNVDENPRSRIIIVNSFWVCSLILSLNSVMLTILVKQWLAEYTWDVGTAVLSPEQTFTLRQMRFAVLQKWRVPTIIDYLPLQLLAALVLFYGGLITFLTTMHPVVAGLGISLTAVSVVIFVLTTAIPAVWPTAPYQSPQAWLSYRLSNSIRSLFSPSSRAHERPALKGWVDHGVQLIKSRKDGKFHEEGLFGVKTLIMLFAQYIPSSILDSDDPKDGFDFVPKLGEMLSKATFLRVYTTLHEYFSQFLDSDKPVVDPIPGDQLQDGVRVLLVLVRHPWIRTEQAMDGWTLLVALLRSTHFSGSAAQAIITRRILTNFLEDALKHEVDGRVQGRGITRLWPVQAFDRETEDELSWVLLTSSTLFVLINEYWADRDLGLNADEILNCWNCMIQYLNREVKNEETMEKAVKHWMRVLSPSRDQPRGVMKMLLREERISENFHIRFRELLEALDTASTPIPALYDLKGANWTLRLLNAFNAQEILDVFANTNEVASGGYSKEPEGSVSLSSRIRGVNAQGLNKVERIILTELPMSPSNDAHSNSRSYEHIQAACLLFHITADIEGDVSLHPDRYGRLLQLLTNGDDAISQLENGQQSALEMALAAIFHRSVQSWLQSMPPTDEDLRDLVFQATFEQCTRDKARLGVVLPLIALSLYAILTPMPDSPAMSQEESVKVLETATTFFETRVLEIKELPRTLMIQCINVVYWLSDRVELPDPLVQEMLGRLFQVIHDRYVSEATWDRSSRERLERILMQLQNAGL</sequence>
<evidence type="ECO:0000259" key="2">
    <source>
        <dbReference type="Pfam" id="PF20153"/>
    </source>
</evidence>
<dbReference type="Proteomes" id="UP001140091">
    <property type="component" value="Unassembled WGS sequence"/>
</dbReference>
<dbReference type="InterPro" id="IPR045338">
    <property type="entry name" value="DUF6535"/>
</dbReference>
<name>A0A9W8MFD5_9AGAR</name>
<dbReference type="AlphaFoldDB" id="A0A9W8MFD5"/>
<keyword evidence="4" id="KW-1185">Reference proteome</keyword>
<comment type="caution">
    <text evidence="3">The sequence shown here is derived from an EMBL/GenBank/DDBJ whole genome shotgun (WGS) entry which is preliminary data.</text>
</comment>
<organism evidence="3 4">
    <name type="scientific">Candolleomyces eurysporus</name>
    <dbReference type="NCBI Taxonomy" id="2828524"/>
    <lineage>
        <taxon>Eukaryota</taxon>
        <taxon>Fungi</taxon>
        <taxon>Dikarya</taxon>
        <taxon>Basidiomycota</taxon>
        <taxon>Agaricomycotina</taxon>
        <taxon>Agaricomycetes</taxon>
        <taxon>Agaricomycetidae</taxon>
        <taxon>Agaricales</taxon>
        <taxon>Agaricineae</taxon>
        <taxon>Psathyrellaceae</taxon>
        <taxon>Candolleomyces</taxon>
    </lineage>
</organism>